<keyword evidence="10" id="KW-1185">Reference proteome</keyword>
<comment type="caution">
    <text evidence="9">The sequence shown here is derived from an EMBL/GenBank/DDBJ whole genome shotgun (WGS) entry which is preliminary data.</text>
</comment>
<dbReference type="RefSeq" id="WP_307152601.1">
    <property type="nucleotide sequence ID" value="NZ_JAUSUK010000001.1"/>
</dbReference>
<evidence type="ECO:0000256" key="8">
    <source>
        <dbReference type="SAM" id="Phobius"/>
    </source>
</evidence>
<dbReference type="Pfam" id="PF02472">
    <property type="entry name" value="ExbD"/>
    <property type="match status" value="1"/>
</dbReference>
<dbReference type="Proteomes" id="UP001230253">
    <property type="component" value="Unassembled WGS sequence"/>
</dbReference>
<evidence type="ECO:0000256" key="3">
    <source>
        <dbReference type="ARBA" id="ARBA00022475"/>
    </source>
</evidence>
<evidence type="ECO:0000256" key="5">
    <source>
        <dbReference type="ARBA" id="ARBA00022989"/>
    </source>
</evidence>
<organism evidence="9 10">
    <name type="scientific">Rhodopseudomonas julia</name>
    <dbReference type="NCBI Taxonomy" id="200617"/>
    <lineage>
        <taxon>Bacteria</taxon>
        <taxon>Pseudomonadati</taxon>
        <taxon>Pseudomonadota</taxon>
        <taxon>Alphaproteobacteria</taxon>
        <taxon>Hyphomicrobiales</taxon>
        <taxon>Nitrobacteraceae</taxon>
        <taxon>Rhodopseudomonas</taxon>
    </lineage>
</organism>
<keyword evidence="5 8" id="KW-1133">Transmembrane helix</keyword>
<comment type="similarity">
    <text evidence="2 7">Belongs to the ExbD/TolR family.</text>
</comment>
<keyword evidence="3" id="KW-1003">Cell membrane</keyword>
<evidence type="ECO:0000256" key="4">
    <source>
        <dbReference type="ARBA" id="ARBA00022692"/>
    </source>
</evidence>
<dbReference type="InterPro" id="IPR003400">
    <property type="entry name" value="ExbD"/>
</dbReference>
<protein>
    <submittedName>
        <fullName evidence="9">Biopolymer transport protein ExbD</fullName>
    </submittedName>
</protein>
<evidence type="ECO:0000313" key="9">
    <source>
        <dbReference type="EMBL" id="MDQ0324291.1"/>
    </source>
</evidence>
<sequence length="133" mass="14212">MRLTQPRKSVPGDDLVPLINVVFLLLIFFLLAGTLMPAPSAPVEYVKAAAQPAPSIPANAVFVDADGNTYFDGEQLTGDALRQRLKAAEPGAGKIPLVLDRGVRMERLKPVFDDLTAAGIAKVELMTVRGSAR</sequence>
<evidence type="ECO:0000256" key="7">
    <source>
        <dbReference type="RuleBase" id="RU003879"/>
    </source>
</evidence>
<proteinExistence type="inferred from homology"/>
<evidence type="ECO:0000256" key="1">
    <source>
        <dbReference type="ARBA" id="ARBA00004162"/>
    </source>
</evidence>
<comment type="subcellular location">
    <subcellularLocation>
        <location evidence="1">Cell membrane</location>
        <topology evidence="1">Single-pass membrane protein</topology>
    </subcellularLocation>
    <subcellularLocation>
        <location evidence="7">Cell membrane</location>
        <topology evidence="7">Single-pass type II membrane protein</topology>
    </subcellularLocation>
</comment>
<feature type="transmembrane region" description="Helical" evidence="8">
    <location>
        <begin position="15"/>
        <end position="35"/>
    </location>
</feature>
<keyword evidence="7" id="KW-0653">Protein transport</keyword>
<keyword evidence="4 7" id="KW-0812">Transmembrane</keyword>
<reference evidence="9 10" key="1">
    <citation type="submission" date="2023-07" db="EMBL/GenBank/DDBJ databases">
        <title>Genomic Encyclopedia of Type Strains, Phase IV (KMG-IV): sequencing the most valuable type-strain genomes for metagenomic binning, comparative biology and taxonomic classification.</title>
        <authorList>
            <person name="Goeker M."/>
        </authorList>
    </citation>
    <scope>NUCLEOTIDE SEQUENCE [LARGE SCALE GENOMIC DNA]</scope>
    <source>
        <strain evidence="9 10">DSM 11549</strain>
    </source>
</reference>
<dbReference type="Gene3D" id="3.30.420.270">
    <property type="match status" value="1"/>
</dbReference>
<evidence type="ECO:0000256" key="2">
    <source>
        <dbReference type="ARBA" id="ARBA00005811"/>
    </source>
</evidence>
<dbReference type="PANTHER" id="PTHR30558">
    <property type="entry name" value="EXBD MEMBRANE COMPONENT OF PMF-DRIVEN MACROMOLECULE IMPORT SYSTEM"/>
    <property type="match status" value="1"/>
</dbReference>
<keyword evidence="6 8" id="KW-0472">Membrane</keyword>
<gene>
    <name evidence="9" type="ORF">J2R99_000140</name>
</gene>
<evidence type="ECO:0000256" key="6">
    <source>
        <dbReference type="ARBA" id="ARBA00023136"/>
    </source>
</evidence>
<keyword evidence="7" id="KW-0813">Transport</keyword>
<name>A0ABU0C2Z4_9BRAD</name>
<dbReference type="EMBL" id="JAUSUK010000001">
    <property type="protein sequence ID" value="MDQ0324291.1"/>
    <property type="molecule type" value="Genomic_DNA"/>
</dbReference>
<accession>A0ABU0C2Z4</accession>
<evidence type="ECO:0000313" key="10">
    <source>
        <dbReference type="Proteomes" id="UP001230253"/>
    </source>
</evidence>